<comment type="function">
    <text evidence="1">Part of the ABC transporter complex LptBFG involved in the translocation of lipopolysaccharide (LPS) from the inner membrane to the outer membrane.</text>
</comment>
<dbReference type="InterPro" id="IPR005495">
    <property type="entry name" value="LptG/LptF_permease"/>
</dbReference>
<proteinExistence type="inferred from homology"/>
<organism evidence="13 14">
    <name type="scientific">Bathymodiolus thermophilus thioautotrophic gill symbiont</name>
    <dbReference type="NCBI Taxonomy" id="2360"/>
    <lineage>
        <taxon>Bacteria</taxon>
        <taxon>Pseudomonadati</taxon>
        <taxon>Pseudomonadota</taxon>
        <taxon>Gammaproteobacteria</taxon>
        <taxon>sulfur-oxidizing symbionts</taxon>
    </lineage>
</organism>
<feature type="transmembrane region" description="Helical" evidence="12">
    <location>
        <begin position="351"/>
        <end position="373"/>
    </location>
</feature>
<evidence type="ECO:0000256" key="11">
    <source>
        <dbReference type="ARBA" id="ARBA00026081"/>
    </source>
</evidence>
<dbReference type="InterPro" id="IPR030922">
    <property type="entry name" value="LptF"/>
</dbReference>
<dbReference type="PANTHER" id="PTHR33529">
    <property type="entry name" value="SLR0882 PROTEIN-RELATED"/>
    <property type="match status" value="1"/>
</dbReference>
<evidence type="ECO:0000256" key="6">
    <source>
        <dbReference type="ARBA" id="ARBA00022475"/>
    </source>
</evidence>
<feature type="transmembrane region" description="Helical" evidence="12">
    <location>
        <begin position="70"/>
        <end position="95"/>
    </location>
</feature>
<name>A0A3G3IMZ3_9GAMM</name>
<keyword evidence="7" id="KW-0997">Cell inner membrane</keyword>
<keyword evidence="10 12" id="KW-0472">Membrane</keyword>
<protein>
    <recommendedName>
        <fullName evidence="4">Lipopolysaccharide export system permease protein LptF</fullName>
    </recommendedName>
</protein>
<sequence length="390" mass="44340">MRRFSKIPGFKHACYLIDTIIAKYLMRNVWVVSGAIFLIISLVILGNQVVLMIQKSLEYGIPTADLLPLIVFNMIGDMSLILSLSLFLAIILAISKLYQSSEAIVMNSLGVGDKHFMVFIQPVVLPIFIFVLLLTTLVVPWTKQQKNLVMSRSEHTPEFAFIKQKEFQEFQGGDIIFYATKVTDGVKDTRKIMEEVFIYALVGGEPVITLAKKAQKYTDPSTNNIYLRLKDGVRYHGFLGNDSKRILNFDGYDLQIMDGKKQQSEMSNTQIESRSTIDLFYADGAKEVAEFQWRLSQPLSIFILSFLGVLLGKASPRGGKNLGVLFGVAIFILYNNALMIAKSALEHGGNSIWGGLWWVHLLMFGFIFILYGYRYEKFRTLTRFFVRRVK</sequence>
<evidence type="ECO:0000256" key="10">
    <source>
        <dbReference type="ARBA" id="ARBA00023136"/>
    </source>
</evidence>
<dbReference type="GO" id="GO:0043190">
    <property type="term" value="C:ATP-binding cassette (ABC) transporter complex"/>
    <property type="evidence" value="ECO:0007669"/>
    <property type="project" value="InterPro"/>
</dbReference>
<evidence type="ECO:0000256" key="12">
    <source>
        <dbReference type="SAM" id="Phobius"/>
    </source>
</evidence>
<evidence type="ECO:0000256" key="3">
    <source>
        <dbReference type="ARBA" id="ARBA00007725"/>
    </source>
</evidence>
<evidence type="ECO:0000256" key="7">
    <source>
        <dbReference type="ARBA" id="ARBA00022519"/>
    </source>
</evidence>
<dbReference type="GO" id="GO:0055085">
    <property type="term" value="P:transmembrane transport"/>
    <property type="evidence" value="ECO:0007669"/>
    <property type="project" value="InterPro"/>
</dbReference>
<evidence type="ECO:0000256" key="4">
    <source>
        <dbReference type="ARBA" id="ARBA00014213"/>
    </source>
</evidence>
<dbReference type="GO" id="GO:0015920">
    <property type="term" value="P:lipopolysaccharide transport"/>
    <property type="evidence" value="ECO:0007669"/>
    <property type="project" value="TreeGrafter"/>
</dbReference>
<evidence type="ECO:0000256" key="5">
    <source>
        <dbReference type="ARBA" id="ARBA00022448"/>
    </source>
</evidence>
<dbReference type="NCBIfam" id="TIGR04407">
    <property type="entry name" value="LptF_YjgP"/>
    <property type="match status" value="1"/>
</dbReference>
<feature type="transmembrane region" description="Helical" evidence="12">
    <location>
        <begin position="116"/>
        <end position="141"/>
    </location>
</feature>
<comment type="similarity">
    <text evidence="3">Belongs to the LptF/LptG family.</text>
</comment>
<comment type="subunit">
    <text evidence="11">Component of the lipopolysaccharide transport and assembly complex. The LptBFG transporter is composed of two ATP-binding proteins (LptB) and two transmembrane proteins (LptF and LptG).</text>
</comment>
<gene>
    <name evidence="13" type="ORF">MS2017_1247</name>
</gene>
<reference evidence="13 14" key="1">
    <citation type="submission" date="2017-11" db="EMBL/GenBank/DDBJ databases">
        <title>Genome sequence of the bacterial symbiont EPR9N from a vent mussel Bathymodiolus thermophilus.</title>
        <authorList>
            <person name="Won Y.-J."/>
        </authorList>
    </citation>
    <scope>NUCLEOTIDE SEQUENCE [LARGE SCALE GENOMIC DNA]</scope>
    <source>
        <strain evidence="13 14">EPR9N</strain>
    </source>
</reference>
<dbReference type="AlphaFoldDB" id="A0A3G3IMZ3"/>
<dbReference type="PANTHER" id="PTHR33529:SF7">
    <property type="entry name" value="LIPOPOLYSACCHARIDE EXPORT SYSTEM PERMEASE PROTEIN LPTF"/>
    <property type="match status" value="1"/>
</dbReference>
<evidence type="ECO:0000313" key="14">
    <source>
        <dbReference type="Proteomes" id="UP000278334"/>
    </source>
</evidence>
<dbReference type="Proteomes" id="UP000278334">
    <property type="component" value="Chromosome"/>
</dbReference>
<dbReference type="Pfam" id="PF03739">
    <property type="entry name" value="LptF_LptG"/>
    <property type="match status" value="1"/>
</dbReference>
<keyword evidence="9 12" id="KW-1133">Transmembrane helix</keyword>
<keyword evidence="6" id="KW-1003">Cell membrane</keyword>
<dbReference type="EMBL" id="CP024634">
    <property type="protein sequence ID" value="AYQ56944.1"/>
    <property type="molecule type" value="Genomic_DNA"/>
</dbReference>
<evidence type="ECO:0000256" key="1">
    <source>
        <dbReference type="ARBA" id="ARBA00002265"/>
    </source>
</evidence>
<evidence type="ECO:0000256" key="2">
    <source>
        <dbReference type="ARBA" id="ARBA00004429"/>
    </source>
</evidence>
<comment type="subcellular location">
    <subcellularLocation>
        <location evidence="2">Cell inner membrane</location>
        <topology evidence="2">Multi-pass membrane protein</topology>
    </subcellularLocation>
</comment>
<accession>A0A3G3IMZ3</accession>
<evidence type="ECO:0000313" key="13">
    <source>
        <dbReference type="EMBL" id="AYQ56944.1"/>
    </source>
</evidence>
<keyword evidence="5" id="KW-0813">Transport</keyword>
<dbReference type="KEGG" id="bthg:MS2017_1247"/>
<evidence type="ECO:0000256" key="9">
    <source>
        <dbReference type="ARBA" id="ARBA00022989"/>
    </source>
</evidence>
<keyword evidence="8 12" id="KW-0812">Transmembrane</keyword>
<dbReference type="RefSeq" id="WP_122951627.1">
    <property type="nucleotide sequence ID" value="NZ_CAESAR020000133.1"/>
</dbReference>
<feature type="transmembrane region" description="Helical" evidence="12">
    <location>
        <begin position="29"/>
        <end position="50"/>
    </location>
</feature>
<feature type="transmembrane region" description="Helical" evidence="12">
    <location>
        <begin position="324"/>
        <end position="345"/>
    </location>
</feature>
<evidence type="ECO:0000256" key="8">
    <source>
        <dbReference type="ARBA" id="ARBA00022692"/>
    </source>
</evidence>